<reference evidence="1 2" key="1">
    <citation type="submission" date="2015-11" db="EMBL/GenBank/DDBJ databases">
        <title>Genomic analysis of 38 Legionella species identifies large and diverse effector repertoires.</title>
        <authorList>
            <person name="Burstein D."/>
            <person name="Amaro F."/>
            <person name="Zusman T."/>
            <person name="Lifshitz Z."/>
            <person name="Cohen O."/>
            <person name="Gilbert J.A."/>
            <person name="Pupko T."/>
            <person name="Shuman H.A."/>
            <person name="Segal G."/>
        </authorList>
    </citation>
    <scope>NUCLEOTIDE SEQUENCE [LARGE SCALE GENOMIC DNA]</scope>
    <source>
        <strain evidence="1 2">SE-32A-C8</strain>
    </source>
</reference>
<gene>
    <name evidence="1" type="ORF">Lery_2913</name>
</gene>
<evidence type="ECO:0000313" key="1">
    <source>
        <dbReference type="EMBL" id="KTC93999.1"/>
    </source>
</evidence>
<protein>
    <recommendedName>
        <fullName evidence="3">Nucleotidyl transferase AbiEii/AbiGii toxin family protein</fullName>
    </recommendedName>
</protein>
<name>A0A0W0TEI1_LEGER</name>
<dbReference type="STRING" id="448.Lery_2913"/>
<keyword evidence="2" id="KW-1185">Reference proteome</keyword>
<sequence>MLNSAELKELIAATQAHIRLRASVIEKDYYVTQVIHALSNVENEYFRLVFCGGTCLAKAHRIVSRMSEDVDFKIQPKQIEISFSKTRLLKELKQFRTYIQSQLNLAGLTASEPIVRNEGRYSRIDLTYPSSFETNEGLRPHILLEFTLSDVRRDVVDLPVKTLIEASLKNVVLLPPRLTSCVTVDETAIEKWVGLTRRIIAIERGYHADDKSLIRHVYDLNAIEQADKIHDIFFTLAKDIVINDAKQFKNQHPEYSINPSDEIKQSLALLRTKPEWSERYQEFVETMVFDNESAHEYGRAITILEQISRKVINTLNQ</sequence>
<dbReference type="OrthoDB" id="9780929at2"/>
<evidence type="ECO:0008006" key="3">
    <source>
        <dbReference type="Google" id="ProtNLM"/>
    </source>
</evidence>
<evidence type="ECO:0000313" key="2">
    <source>
        <dbReference type="Proteomes" id="UP000054773"/>
    </source>
</evidence>
<organism evidence="1 2">
    <name type="scientific">Legionella erythra</name>
    <dbReference type="NCBI Taxonomy" id="448"/>
    <lineage>
        <taxon>Bacteria</taxon>
        <taxon>Pseudomonadati</taxon>
        <taxon>Pseudomonadota</taxon>
        <taxon>Gammaproteobacteria</taxon>
        <taxon>Legionellales</taxon>
        <taxon>Legionellaceae</taxon>
        <taxon>Legionella</taxon>
    </lineage>
</organism>
<dbReference type="EMBL" id="LNYA01000036">
    <property type="protein sequence ID" value="KTC93999.1"/>
    <property type="molecule type" value="Genomic_DNA"/>
</dbReference>
<dbReference type="RefSeq" id="WP_058528013.1">
    <property type="nucleotide sequence ID" value="NZ_CAAAHY010000059.1"/>
</dbReference>
<dbReference type="AlphaFoldDB" id="A0A0W0TEI1"/>
<dbReference type="Proteomes" id="UP000054773">
    <property type="component" value="Unassembled WGS sequence"/>
</dbReference>
<dbReference type="InterPro" id="IPR014942">
    <property type="entry name" value="AbiEii"/>
</dbReference>
<comment type="caution">
    <text evidence="1">The sequence shown here is derived from an EMBL/GenBank/DDBJ whole genome shotgun (WGS) entry which is preliminary data.</text>
</comment>
<dbReference type="Pfam" id="PF08843">
    <property type="entry name" value="AbiEii"/>
    <property type="match status" value="1"/>
</dbReference>
<dbReference type="Gene3D" id="3.10.450.620">
    <property type="entry name" value="JHP933, nucleotidyltransferase-like core domain"/>
    <property type="match status" value="1"/>
</dbReference>
<proteinExistence type="predicted"/>
<accession>A0A0W0TEI1</accession>
<dbReference type="PATRIC" id="fig|448.7.peg.3068"/>